<dbReference type="Pfam" id="PF03658">
    <property type="entry name" value="Ub-RnfH"/>
    <property type="match status" value="1"/>
</dbReference>
<comment type="similarity">
    <text evidence="1 2">Belongs to the UPF0125 (RnfH) family.</text>
</comment>
<accession>A0A1G7ZWL0</accession>
<dbReference type="Proteomes" id="UP000217076">
    <property type="component" value="Unassembled WGS sequence"/>
</dbReference>
<evidence type="ECO:0000256" key="2">
    <source>
        <dbReference type="HAMAP-Rule" id="MF_00460"/>
    </source>
</evidence>
<dbReference type="HAMAP" id="MF_00460">
    <property type="entry name" value="UPF0125_RnfH"/>
    <property type="match status" value="1"/>
</dbReference>
<gene>
    <name evidence="4" type="ORF">SAMN05421742_104244</name>
</gene>
<feature type="compositionally biased region" description="Basic and acidic residues" evidence="3">
    <location>
        <begin position="137"/>
        <end position="152"/>
    </location>
</feature>
<dbReference type="EMBL" id="FNCV01000004">
    <property type="protein sequence ID" value="SDH13058.1"/>
    <property type="molecule type" value="Genomic_DNA"/>
</dbReference>
<dbReference type="InterPro" id="IPR005346">
    <property type="entry name" value="RnfH"/>
</dbReference>
<sequence length="152" mass="16548">MSDTATADAPAPLKIGVAYATAARQVWLEVTVPAGTTIKQAIETSGVLKQFRDIDLATQKVGIFGRLANLTDTVNDGDRVEIYRPITADPRQVKRKRADDAPAGDKPQPDRFNRPDADRARMRKGPPRAANETVQETLDKDASPAPMPKERG</sequence>
<name>A0A1G7ZWL0_9PROT</name>
<dbReference type="SUPFAM" id="SSF54285">
    <property type="entry name" value="MoaD/ThiS"/>
    <property type="match status" value="1"/>
</dbReference>
<organism evidence="4 5">
    <name type="scientific">Roseospirillum parvum</name>
    <dbReference type="NCBI Taxonomy" id="83401"/>
    <lineage>
        <taxon>Bacteria</taxon>
        <taxon>Pseudomonadati</taxon>
        <taxon>Pseudomonadota</taxon>
        <taxon>Alphaproteobacteria</taxon>
        <taxon>Rhodospirillales</taxon>
        <taxon>Rhodospirillaceae</taxon>
        <taxon>Roseospirillum</taxon>
    </lineage>
</organism>
<evidence type="ECO:0000313" key="5">
    <source>
        <dbReference type="Proteomes" id="UP000217076"/>
    </source>
</evidence>
<dbReference type="STRING" id="83401.SAMN05421742_104244"/>
<evidence type="ECO:0000256" key="1">
    <source>
        <dbReference type="ARBA" id="ARBA00010645"/>
    </source>
</evidence>
<feature type="compositionally biased region" description="Basic and acidic residues" evidence="3">
    <location>
        <begin position="107"/>
        <end position="120"/>
    </location>
</feature>
<dbReference type="PANTHER" id="PTHR37483">
    <property type="entry name" value="UPF0125 PROTEIN RATB"/>
    <property type="match status" value="1"/>
</dbReference>
<proteinExistence type="inferred from homology"/>
<feature type="region of interest" description="Disordered" evidence="3">
    <location>
        <begin position="83"/>
        <end position="152"/>
    </location>
</feature>
<reference evidence="5" key="1">
    <citation type="submission" date="2016-10" db="EMBL/GenBank/DDBJ databases">
        <authorList>
            <person name="Varghese N."/>
            <person name="Submissions S."/>
        </authorList>
    </citation>
    <scope>NUCLEOTIDE SEQUENCE [LARGE SCALE GENOMIC DNA]</scope>
    <source>
        <strain evidence="5">930I</strain>
    </source>
</reference>
<keyword evidence="5" id="KW-1185">Reference proteome</keyword>
<protein>
    <recommendedName>
        <fullName evidence="2">UPF0125 protein SAMN05421742_104244</fullName>
    </recommendedName>
</protein>
<evidence type="ECO:0000313" key="4">
    <source>
        <dbReference type="EMBL" id="SDH13058.1"/>
    </source>
</evidence>
<evidence type="ECO:0000256" key="3">
    <source>
        <dbReference type="SAM" id="MobiDB-lite"/>
    </source>
</evidence>
<dbReference type="InterPro" id="IPR016155">
    <property type="entry name" value="Mopterin_synth/thiamin_S_b"/>
</dbReference>
<dbReference type="RefSeq" id="WP_245689366.1">
    <property type="nucleotide sequence ID" value="NZ_FNCV01000004.1"/>
</dbReference>
<dbReference type="AlphaFoldDB" id="A0A1G7ZWL0"/>
<dbReference type="NCBIfam" id="NF002490">
    <property type="entry name" value="PRK01777.1"/>
    <property type="match status" value="1"/>
</dbReference>
<dbReference type="PANTHER" id="PTHR37483:SF1">
    <property type="entry name" value="UPF0125 PROTEIN RATB"/>
    <property type="match status" value="1"/>
</dbReference>
<dbReference type="InterPro" id="IPR037021">
    <property type="entry name" value="RnfH_sf"/>
</dbReference>
<dbReference type="Gene3D" id="3.10.20.280">
    <property type="entry name" value="RnfH-like"/>
    <property type="match status" value="1"/>
</dbReference>